<reference evidence="20" key="3">
    <citation type="submission" date="2025-09" db="UniProtKB">
        <authorList>
            <consortium name="Ensembl"/>
        </authorList>
    </citation>
    <scope>IDENTIFICATION</scope>
</reference>
<feature type="compositionally biased region" description="Low complexity" evidence="17">
    <location>
        <begin position="305"/>
        <end position="326"/>
    </location>
</feature>
<dbReference type="InterPro" id="IPR015496">
    <property type="entry name" value="Ubiquilin"/>
</dbReference>
<dbReference type="GO" id="GO:0031593">
    <property type="term" value="F:polyubiquitin modification-dependent protein binding"/>
    <property type="evidence" value="ECO:0007669"/>
    <property type="project" value="TreeGrafter"/>
</dbReference>
<dbReference type="PROSITE" id="PS50030">
    <property type="entry name" value="UBA"/>
    <property type="match status" value="1"/>
</dbReference>
<dbReference type="GO" id="GO:0005694">
    <property type="term" value="C:chromosome"/>
    <property type="evidence" value="ECO:0007669"/>
    <property type="project" value="UniProtKB-SubCell"/>
</dbReference>
<dbReference type="PANTHER" id="PTHR10677">
    <property type="entry name" value="UBIQUILIN"/>
    <property type="match status" value="1"/>
</dbReference>
<dbReference type="Proteomes" id="UP000007875">
    <property type="component" value="Unassembled WGS sequence"/>
</dbReference>
<feature type="compositionally biased region" description="Low complexity" evidence="17">
    <location>
        <begin position="85"/>
        <end position="99"/>
    </location>
</feature>
<dbReference type="Pfam" id="PF00240">
    <property type="entry name" value="ubiquitin"/>
    <property type="match status" value="1"/>
</dbReference>
<name>H2YR72_CIOSA</name>
<keyword evidence="6" id="KW-0597">Phosphoprotein</keyword>
<feature type="compositionally biased region" description="Polar residues" evidence="17">
    <location>
        <begin position="281"/>
        <end position="297"/>
    </location>
</feature>
<dbReference type="OMA" id="MRPEMME"/>
<dbReference type="Pfam" id="PF00627">
    <property type="entry name" value="UBA"/>
    <property type="match status" value="1"/>
</dbReference>
<dbReference type="InterPro" id="IPR009060">
    <property type="entry name" value="UBA-like_sf"/>
</dbReference>
<evidence type="ECO:0000256" key="15">
    <source>
        <dbReference type="ARBA" id="ARBA00082499"/>
    </source>
</evidence>
<feature type="domain" description="UBA" evidence="18">
    <location>
        <begin position="545"/>
        <end position="588"/>
    </location>
</feature>
<dbReference type="InterPro" id="IPR029071">
    <property type="entry name" value="Ubiquitin-like_domsf"/>
</dbReference>
<evidence type="ECO:0000256" key="10">
    <source>
        <dbReference type="ARBA" id="ARBA00023204"/>
    </source>
</evidence>
<evidence type="ECO:0000256" key="4">
    <source>
        <dbReference type="ARBA" id="ARBA00022454"/>
    </source>
</evidence>
<feature type="region of interest" description="Disordered" evidence="17">
    <location>
        <begin position="274"/>
        <end position="341"/>
    </location>
</feature>
<dbReference type="SUPFAM" id="SSF46934">
    <property type="entry name" value="UBA-like"/>
    <property type="match status" value="1"/>
</dbReference>
<evidence type="ECO:0000256" key="7">
    <source>
        <dbReference type="ARBA" id="ARBA00022763"/>
    </source>
</evidence>
<dbReference type="Gene3D" id="3.10.20.90">
    <property type="entry name" value="Phosphatidylinositol 3-kinase Catalytic Subunit, Chain A, domain 1"/>
    <property type="match status" value="1"/>
</dbReference>
<dbReference type="PROSITE" id="PS50053">
    <property type="entry name" value="UBIQUITIN_2"/>
    <property type="match status" value="1"/>
</dbReference>
<dbReference type="Gene3D" id="1.10.260.100">
    <property type="match status" value="2"/>
</dbReference>
<evidence type="ECO:0000256" key="1">
    <source>
        <dbReference type="ARBA" id="ARBA00004240"/>
    </source>
</evidence>
<dbReference type="FunFam" id="1.10.8.10:FF:000079">
    <property type="entry name" value="Ubiquitin family protein"/>
    <property type="match status" value="1"/>
</dbReference>
<keyword evidence="4" id="KW-0158">Chromosome</keyword>
<organism evidence="20 21">
    <name type="scientific">Ciona savignyi</name>
    <name type="common">Pacific transparent sea squirt</name>
    <dbReference type="NCBI Taxonomy" id="51511"/>
    <lineage>
        <taxon>Eukaryota</taxon>
        <taxon>Metazoa</taxon>
        <taxon>Chordata</taxon>
        <taxon>Tunicata</taxon>
        <taxon>Ascidiacea</taxon>
        <taxon>Phlebobranchia</taxon>
        <taxon>Cionidae</taxon>
        <taxon>Ciona</taxon>
    </lineage>
</organism>
<feature type="region of interest" description="Disordered" evidence="17">
    <location>
        <begin position="494"/>
        <end position="520"/>
    </location>
</feature>
<dbReference type="FunFam" id="3.10.20.90:FF:000095">
    <property type="entry name" value="Ubiquilin 4"/>
    <property type="match status" value="1"/>
</dbReference>
<dbReference type="InterPro" id="IPR000626">
    <property type="entry name" value="Ubiquitin-like_dom"/>
</dbReference>
<dbReference type="FunFam" id="1.10.260.100:FF:000003">
    <property type="entry name" value="Ubiquilin 1"/>
    <property type="match status" value="1"/>
</dbReference>
<evidence type="ECO:0000256" key="3">
    <source>
        <dbReference type="ARBA" id="ARBA00004556"/>
    </source>
</evidence>
<accession>H2YR72</accession>
<dbReference type="InParanoid" id="H2YR72"/>
<feature type="domain" description="Ubiquitin-like" evidence="19">
    <location>
        <begin position="10"/>
        <end position="84"/>
    </location>
</feature>
<protein>
    <recommendedName>
        <fullName evidence="12">Ubiquilin</fullName>
    </recommendedName>
    <alternativeName>
        <fullName evidence="15">Ataxin-1 interacting ubiquitin-like protein</fullName>
    </alternativeName>
    <alternativeName>
        <fullName evidence="16">Ataxin-1 ubiquitin-like-interacting protein A1U</fullName>
    </alternativeName>
    <alternativeName>
        <fullName evidence="14">Connexin43-interacting protein of 75 kDa</fullName>
    </alternativeName>
    <alternativeName>
        <fullName evidence="13">Ubiquilin-4</fullName>
    </alternativeName>
</protein>
<keyword evidence="21" id="KW-1185">Reference proteome</keyword>
<dbReference type="SMART" id="SM00727">
    <property type="entry name" value="STI1"/>
    <property type="match status" value="4"/>
</dbReference>
<dbReference type="PANTHER" id="PTHR10677:SF3">
    <property type="entry name" value="FI07626P-RELATED"/>
    <property type="match status" value="1"/>
</dbReference>
<proteinExistence type="predicted"/>
<evidence type="ECO:0000313" key="20">
    <source>
        <dbReference type="Ensembl" id="ENSCSAVP00000007832.1"/>
    </source>
</evidence>
<feature type="region of interest" description="Disordered" evidence="17">
    <location>
        <begin position="82"/>
        <end position="135"/>
    </location>
</feature>
<dbReference type="SMART" id="SM00165">
    <property type="entry name" value="UBA"/>
    <property type="match status" value="1"/>
</dbReference>
<reference evidence="20" key="2">
    <citation type="submission" date="2025-08" db="UniProtKB">
        <authorList>
            <consortium name="Ensembl"/>
        </authorList>
    </citation>
    <scope>IDENTIFICATION</scope>
</reference>
<evidence type="ECO:0000256" key="12">
    <source>
        <dbReference type="ARBA" id="ARBA00071717"/>
    </source>
</evidence>
<keyword evidence="9" id="KW-0832">Ubl conjugation</keyword>
<dbReference type="GO" id="GO:0048471">
    <property type="term" value="C:perinuclear region of cytoplasm"/>
    <property type="evidence" value="ECO:0007669"/>
    <property type="project" value="UniProtKB-SubCell"/>
</dbReference>
<evidence type="ECO:0000256" key="13">
    <source>
        <dbReference type="ARBA" id="ARBA00072293"/>
    </source>
</evidence>
<dbReference type="CDD" id="cd14399">
    <property type="entry name" value="UBA_PLICs"/>
    <property type="match status" value="1"/>
</dbReference>
<evidence type="ECO:0000259" key="18">
    <source>
        <dbReference type="PROSITE" id="PS50030"/>
    </source>
</evidence>
<dbReference type="InterPro" id="IPR006636">
    <property type="entry name" value="STI1_HS-bd"/>
</dbReference>
<dbReference type="STRING" id="51511.ENSCSAVP00000007832"/>
<keyword evidence="10" id="KW-0234">DNA repair</keyword>
<dbReference type="CDD" id="cd01808">
    <property type="entry name" value="Ubl_PLICs"/>
    <property type="match status" value="1"/>
</dbReference>
<dbReference type="Ensembl" id="ENSCSAVT00000007937.1">
    <property type="protein sequence ID" value="ENSCSAVP00000007832.1"/>
    <property type="gene ID" value="ENSCSAVG00000004686.1"/>
</dbReference>
<dbReference type="SMART" id="SM00213">
    <property type="entry name" value="UBQ"/>
    <property type="match status" value="1"/>
</dbReference>
<keyword evidence="7" id="KW-0227">DNA damage</keyword>
<dbReference type="GO" id="GO:0005829">
    <property type="term" value="C:cytosol"/>
    <property type="evidence" value="ECO:0007669"/>
    <property type="project" value="UniProtKB-ARBA"/>
</dbReference>
<sequence length="588" mass="64165">ASSTTDDSSIKITLKTPKEKQEFTVAPNLTIKDLKAEVSKKFNASSEQLVLIFSGKILKDTETIEQHKIKDGHTVHLVIKSANRAQPSTTPTPATQLTSENQATQPPTNPGGAPFDLGTITHLDQSSGLGGMGGLGGLGSMGLDSPNFMEMQQQMQRQMMSDPDMMQRMLDNPMVQSMMSNPEIIRNMINSNPQMQQLMERNPEITHMLNNPQLMRQTMDLARNPAMLQEMMRNQDRALSNLESIPGGYNALRRMYTDIQEPMLNAAQEQFGPNPFAALSENANPASSTQNTENTAPLPNPWGPAPRATTTTAPTSSSTNRPTTTPQSATSGNSSTSEMFNNPAMQNLMSQITENPSLMQNMMTAPYMQSMMQNMSENPELASQILSHNPMFANNPEMSRMLPQMLQQMQRPEMQTLFTNQRAMQAMMQMQQAMQTLQQEVPGLVPGEVSVLGGKGYGHKMCPRGPVHRKNVSCKVILKTYWFIAKIGPFAGATNPSTTTTTATSTGGTTTSTPTSTTNTTANSQLLLNQMMQTLATGPSAATISPETRYRAQLEQLASMGFVNRDANIQALTATNGNVNAAIEFLLG</sequence>
<evidence type="ECO:0000256" key="6">
    <source>
        <dbReference type="ARBA" id="ARBA00022553"/>
    </source>
</evidence>
<feature type="compositionally biased region" description="Polar residues" evidence="17">
    <location>
        <begin position="327"/>
        <end position="341"/>
    </location>
</feature>
<dbReference type="FunFam" id="1.10.260.100:FF:000001">
    <property type="entry name" value="Ubiquilin 1"/>
    <property type="match status" value="1"/>
</dbReference>
<evidence type="ECO:0000313" key="21">
    <source>
        <dbReference type="Proteomes" id="UP000007875"/>
    </source>
</evidence>
<dbReference type="eggNOG" id="KOG0010">
    <property type="taxonomic scope" value="Eukaryota"/>
</dbReference>
<dbReference type="GO" id="GO:0006511">
    <property type="term" value="P:ubiquitin-dependent protein catabolic process"/>
    <property type="evidence" value="ECO:0007669"/>
    <property type="project" value="TreeGrafter"/>
</dbReference>
<evidence type="ECO:0000256" key="8">
    <source>
        <dbReference type="ARBA" id="ARBA00022824"/>
    </source>
</evidence>
<evidence type="ECO:0000256" key="16">
    <source>
        <dbReference type="ARBA" id="ARBA00082590"/>
    </source>
</evidence>
<dbReference type="InterPro" id="IPR015940">
    <property type="entry name" value="UBA"/>
</dbReference>
<dbReference type="GO" id="GO:0006281">
    <property type="term" value="P:DNA repair"/>
    <property type="evidence" value="ECO:0007669"/>
    <property type="project" value="UniProtKB-KW"/>
</dbReference>
<keyword evidence="5" id="KW-1017">Isopeptide bond</keyword>
<keyword evidence="8" id="KW-0256">Endoplasmic reticulum</keyword>
<dbReference type="Gene3D" id="1.10.8.10">
    <property type="entry name" value="DNA helicase RuvA subunit, C-terminal domain"/>
    <property type="match status" value="1"/>
</dbReference>
<evidence type="ECO:0000259" key="19">
    <source>
        <dbReference type="PROSITE" id="PS50053"/>
    </source>
</evidence>
<evidence type="ECO:0000256" key="5">
    <source>
        <dbReference type="ARBA" id="ARBA00022499"/>
    </source>
</evidence>
<dbReference type="Pfam" id="PF23195">
    <property type="entry name" value="UBQLN1"/>
    <property type="match status" value="1"/>
</dbReference>
<evidence type="ECO:0000256" key="9">
    <source>
        <dbReference type="ARBA" id="ARBA00022843"/>
    </source>
</evidence>
<dbReference type="AlphaFoldDB" id="H2YR72"/>
<comment type="subunit">
    <text evidence="11">Homooligomer. Binds signal sequences of proteins that are targeted to the endoplasmic reticulum. Interacts (via UBA domain) with GJA1 (not ubiquitinated) and with ubiquitin; both compete for the same binding site. Interacts (via UBA domain) with ubiquitin and with polyubiquitin chains. Interacts (via ubiquitin-like domain) with PSMD2 and PSMD4, regulatory subunits of the 26S proteasome. Interacts with ATXN1/SCA1; interaction with ATXN1 inhibits polyubiquitination of UBQLN4 and interferes with PSMD4 binding. Interacts with HERPUD1. Interacts (via ubiquitin-like domain) with UBQLN1 (via UBA domain). Interacts with UBQLN2. Interacts (via STI1 1 and 2 domains) with MAP1LC3A/B/C. Interacts with BAG6. Interacts with MRE11 (when ubiquitinated); interaction with ubiquitinated MRE11 leads to MRE11 removal from chromatin. Interacts with DESI1/POST; leading to nuclear export. Interacts with BCL2A1 and BCL2L10.</text>
</comment>
<evidence type="ECO:0000256" key="11">
    <source>
        <dbReference type="ARBA" id="ARBA00061737"/>
    </source>
</evidence>
<evidence type="ECO:0000256" key="17">
    <source>
        <dbReference type="SAM" id="MobiDB-lite"/>
    </source>
</evidence>
<reference evidence="21" key="1">
    <citation type="submission" date="2003-08" db="EMBL/GenBank/DDBJ databases">
        <authorList>
            <person name="Birren B."/>
            <person name="Nusbaum C."/>
            <person name="Abebe A."/>
            <person name="Abouelleil A."/>
            <person name="Adekoya E."/>
            <person name="Ait-zahra M."/>
            <person name="Allen N."/>
            <person name="Allen T."/>
            <person name="An P."/>
            <person name="Anderson M."/>
            <person name="Anderson S."/>
            <person name="Arachchi H."/>
            <person name="Armbruster J."/>
            <person name="Bachantsang P."/>
            <person name="Baldwin J."/>
            <person name="Barry A."/>
            <person name="Bayul T."/>
            <person name="Blitshsteyn B."/>
            <person name="Bloom T."/>
            <person name="Blye J."/>
            <person name="Boguslavskiy L."/>
            <person name="Borowsky M."/>
            <person name="Boukhgalter B."/>
            <person name="Brunache A."/>
            <person name="Butler J."/>
            <person name="Calixte N."/>
            <person name="Calvo S."/>
            <person name="Camarata J."/>
            <person name="Campo K."/>
            <person name="Chang J."/>
            <person name="Cheshatsang Y."/>
            <person name="Citroen M."/>
            <person name="Collymore A."/>
            <person name="Considine T."/>
            <person name="Cook A."/>
            <person name="Cooke P."/>
            <person name="Corum B."/>
            <person name="Cuomo C."/>
            <person name="David R."/>
            <person name="Dawoe T."/>
            <person name="Degray S."/>
            <person name="Dodge S."/>
            <person name="Dooley K."/>
            <person name="Dorje P."/>
            <person name="Dorjee K."/>
            <person name="Dorris L."/>
            <person name="Duffey N."/>
            <person name="Dupes A."/>
            <person name="Elkins T."/>
            <person name="Engels R."/>
            <person name="Erickson J."/>
            <person name="Farina A."/>
            <person name="Faro S."/>
            <person name="Ferreira P."/>
            <person name="Fischer H."/>
            <person name="Fitzgerald M."/>
            <person name="Foley K."/>
            <person name="Gage D."/>
            <person name="Galagan J."/>
            <person name="Gearin G."/>
            <person name="Gnerre S."/>
            <person name="Gnirke A."/>
            <person name="Goyette A."/>
            <person name="Graham J."/>
            <person name="Grandbois E."/>
            <person name="Gyaltsen K."/>
            <person name="Hafez N."/>
            <person name="Hagopian D."/>
            <person name="Hagos B."/>
            <person name="Hall J."/>
            <person name="Hatcher B."/>
            <person name="Heller A."/>
            <person name="Higgins H."/>
            <person name="Honan T."/>
            <person name="Horn A."/>
            <person name="Houde N."/>
            <person name="Hughes L."/>
            <person name="Hulme W."/>
            <person name="Husby E."/>
            <person name="Iliev I."/>
            <person name="Jaffe D."/>
            <person name="Jones C."/>
            <person name="Kamal M."/>
            <person name="Kamat A."/>
            <person name="Kamvysselis M."/>
            <person name="Karlsson E."/>
            <person name="Kells C."/>
            <person name="Kieu A."/>
            <person name="Kisner P."/>
            <person name="Kodira C."/>
            <person name="Kulbokas E."/>
            <person name="Labutti K."/>
            <person name="Lama D."/>
            <person name="Landers T."/>
            <person name="Leger J."/>
            <person name="Levine S."/>
            <person name="Lewis D."/>
            <person name="Lewis T."/>
            <person name="Lindblad-toh K."/>
            <person name="Liu X."/>
            <person name="Lokyitsang T."/>
            <person name="Lokyitsang Y."/>
            <person name="Lucien O."/>
            <person name="Lui A."/>
            <person name="Ma L.J."/>
            <person name="Mabbitt R."/>
            <person name="Macdonald J."/>
            <person name="Maclean C."/>
            <person name="Major J."/>
            <person name="Manning J."/>
            <person name="Marabella R."/>
            <person name="Maru K."/>
            <person name="Matthews C."/>
            <person name="Mauceli E."/>
            <person name="Mccarthy M."/>
            <person name="Mcdonough S."/>
            <person name="Mcghee T."/>
            <person name="Meldrim J."/>
            <person name="Meneus L."/>
            <person name="Mesirov J."/>
            <person name="Mihalev A."/>
            <person name="Mihova T."/>
            <person name="Mikkelsen T."/>
            <person name="Mlenga V."/>
            <person name="Moru K."/>
            <person name="Mozes J."/>
            <person name="Mulrain L."/>
            <person name="Munson G."/>
            <person name="Naylor J."/>
            <person name="Newes C."/>
            <person name="Nguyen C."/>
            <person name="Nguyen N."/>
            <person name="Nguyen T."/>
            <person name="Nicol R."/>
            <person name="Nielsen C."/>
            <person name="Nizzari M."/>
            <person name="Norbu C."/>
            <person name="Norbu N."/>
            <person name="O'donnell P."/>
            <person name="Okoawo O."/>
            <person name="O'leary S."/>
            <person name="Omotosho B."/>
            <person name="O'neill K."/>
            <person name="Osman S."/>
            <person name="Parker S."/>
            <person name="Perrin D."/>
            <person name="Phunkhang P."/>
            <person name="Piqani B."/>
            <person name="Purcell S."/>
            <person name="Rachupka T."/>
            <person name="Ramasamy U."/>
            <person name="Rameau R."/>
            <person name="Ray V."/>
            <person name="Raymond C."/>
            <person name="Retta R."/>
            <person name="Richardson S."/>
            <person name="Rise C."/>
            <person name="Rodriguez J."/>
            <person name="Rogers J."/>
            <person name="Rogov P."/>
            <person name="Rutman M."/>
            <person name="Schupbach R."/>
            <person name="Seaman C."/>
            <person name="Settipalli S."/>
            <person name="Sharpe T."/>
            <person name="Sheridan J."/>
            <person name="Sherpa N."/>
            <person name="Shi J."/>
            <person name="Smirnov S."/>
            <person name="Smith C."/>
            <person name="Sougnez C."/>
            <person name="Spencer B."/>
            <person name="Stalker J."/>
            <person name="Stange-thomann N."/>
            <person name="Stavropoulos S."/>
            <person name="Stetson K."/>
            <person name="Stone C."/>
            <person name="Stone S."/>
            <person name="Stubbs M."/>
            <person name="Talamas J."/>
            <person name="Tchuinga P."/>
            <person name="Tenzing P."/>
            <person name="Tesfaye S."/>
            <person name="Theodore J."/>
            <person name="Thoulutsang Y."/>
            <person name="Topham K."/>
            <person name="Towey S."/>
            <person name="Tsamla T."/>
            <person name="Tsomo N."/>
            <person name="Vallee D."/>
            <person name="Vassiliev H."/>
            <person name="Venkataraman V."/>
            <person name="Vinson J."/>
            <person name="Vo A."/>
            <person name="Wade C."/>
            <person name="Wang S."/>
            <person name="Wangchuk T."/>
            <person name="Wangdi T."/>
            <person name="Whittaker C."/>
            <person name="Wilkinson J."/>
            <person name="Wu Y."/>
            <person name="Wyman D."/>
            <person name="Yadav S."/>
            <person name="Yang S."/>
            <person name="Yang X."/>
            <person name="Yeager S."/>
            <person name="Yee E."/>
            <person name="Young G."/>
            <person name="Zainoun J."/>
            <person name="Zembeck L."/>
            <person name="Zimmer A."/>
            <person name="Zody M."/>
            <person name="Lander E."/>
        </authorList>
    </citation>
    <scope>NUCLEOTIDE SEQUENCE [LARGE SCALE GENOMIC DNA]</scope>
</reference>
<evidence type="ECO:0000256" key="2">
    <source>
        <dbReference type="ARBA" id="ARBA00004286"/>
    </source>
</evidence>
<dbReference type="FunCoup" id="H2YR72">
    <property type="interactions" value="570"/>
</dbReference>
<dbReference type="GeneTree" id="ENSGT00940000155620"/>
<dbReference type="SUPFAM" id="SSF54236">
    <property type="entry name" value="Ubiquitin-like"/>
    <property type="match status" value="1"/>
</dbReference>
<comment type="subcellular location">
    <subcellularLocation>
        <location evidence="2">Chromosome</location>
    </subcellularLocation>
    <subcellularLocation>
        <location evidence="3">Cytoplasm</location>
        <location evidence="3">Perinuclear region</location>
    </subcellularLocation>
    <subcellularLocation>
        <location evidence="1">Endoplasmic reticulum</location>
    </subcellularLocation>
</comment>
<dbReference type="GO" id="GO:0005783">
    <property type="term" value="C:endoplasmic reticulum"/>
    <property type="evidence" value="ECO:0007669"/>
    <property type="project" value="UniProtKB-SubCell"/>
</dbReference>
<evidence type="ECO:0000256" key="14">
    <source>
        <dbReference type="ARBA" id="ARBA00075189"/>
    </source>
</evidence>